<protein>
    <submittedName>
        <fullName evidence="1">Uncharacterized protein</fullName>
    </submittedName>
</protein>
<name>A0A8E4ZGG2_9CAUD</name>
<gene>
    <name evidence="1" type="ORF">Gundel1_23</name>
</gene>
<evidence type="ECO:0000313" key="2">
    <source>
        <dbReference type="Proteomes" id="UP000693868"/>
    </source>
</evidence>
<reference evidence="1" key="1">
    <citation type="submission" date="2020-07" db="EMBL/GenBank/DDBJ databases">
        <title>Highly diverse flavobacterial phages as mortality factor during North Sea spring blooms.</title>
        <authorList>
            <person name="Bartlau N."/>
            <person name="Wichels A."/>
            <person name="Krohne G."/>
            <person name="Adriaenssens E.M."/>
            <person name="Heins A."/>
            <person name="Fuchs B.M."/>
            <person name="Amann R."/>
            <person name="Moraru C."/>
        </authorList>
    </citation>
    <scope>NUCLEOTIDE SEQUENCE</scope>
</reference>
<dbReference type="EMBL" id="MT732474">
    <property type="protein sequence ID" value="QQV91454.1"/>
    <property type="molecule type" value="Genomic_DNA"/>
</dbReference>
<organism evidence="1 2">
    <name type="scientific">Tenacibaculum phage Gundel_1</name>
    <dbReference type="NCBI Taxonomy" id="2745672"/>
    <lineage>
        <taxon>Viruses</taxon>
        <taxon>Duplodnaviria</taxon>
        <taxon>Heunggongvirae</taxon>
        <taxon>Uroviricota</taxon>
        <taxon>Caudoviricetes</taxon>
        <taxon>Pachyviridae</taxon>
        <taxon>Gundelvirus</taxon>
        <taxon>Gundelvirus Gundel</taxon>
    </lineage>
</organism>
<dbReference type="Proteomes" id="UP000693868">
    <property type="component" value="Segment"/>
</dbReference>
<accession>A0A8E4ZGG2</accession>
<sequence>MQDRNKKLKDRVINCREKLSNLEIKKPLVKFARKYPRYVKGSTSKEKEKSKTRLRNLFYCKAFDEDFTKHLEVFVEITKTNN</sequence>
<evidence type="ECO:0000313" key="1">
    <source>
        <dbReference type="EMBL" id="QQV91454.1"/>
    </source>
</evidence>
<keyword evidence="2" id="KW-1185">Reference proteome</keyword>
<proteinExistence type="predicted"/>